<gene>
    <name evidence="4" type="ORF">ABU614_11205</name>
</gene>
<dbReference type="PANTHER" id="PTHR43179:SF12">
    <property type="entry name" value="GALACTOFURANOSYLTRANSFERASE GLFT2"/>
    <property type="match status" value="1"/>
</dbReference>
<evidence type="ECO:0000256" key="3">
    <source>
        <dbReference type="ARBA" id="ARBA00022679"/>
    </source>
</evidence>
<dbReference type="EMBL" id="CP159925">
    <property type="protein sequence ID" value="XCO77319.1"/>
    <property type="molecule type" value="Genomic_DNA"/>
</dbReference>
<protein>
    <submittedName>
        <fullName evidence="4">Glycosyltransferase family 2 protein</fullName>
        <ecNumber evidence="4">2.4.-.-</ecNumber>
    </submittedName>
</protein>
<dbReference type="PANTHER" id="PTHR43179">
    <property type="entry name" value="RHAMNOSYLTRANSFERASE WBBL"/>
    <property type="match status" value="1"/>
</dbReference>
<proteinExistence type="inferred from homology"/>
<dbReference type="EC" id="2.4.-.-" evidence="4"/>
<comment type="similarity">
    <text evidence="1">Belongs to the glycosyltransferase 2 family.</text>
</comment>
<dbReference type="SUPFAM" id="SSF53448">
    <property type="entry name" value="Nucleotide-diphospho-sugar transferases"/>
    <property type="match status" value="1"/>
</dbReference>
<dbReference type="AlphaFoldDB" id="A0AAU8MYI1"/>
<reference evidence="4" key="1">
    <citation type="submission" date="2024-06" db="EMBL/GenBank/DDBJ databases">
        <authorList>
            <person name="Li S."/>
        </authorList>
    </citation>
    <scope>NUCLEOTIDE SEQUENCE</scope>
    <source>
        <strain evidence="4">SR10</strain>
    </source>
</reference>
<accession>A0AAU8MYI1</accession>
<name>A0AAU8MYI1_9GAMM</name>
<keyword evidence="3 4" id="KW-0808">Transferase</keyword>
<dbReference type="InterPro" id="IPR029044">
    <property type="entry name" value="Nucleotide-diphossugar_trans"/>
</dbReference>
<organism evidence="4">
    <name type="scientific">Lysobacter firmicutimachus</name>
    <dbReference type="NCBI Taxonomy" id="1792846"/>
    <lineage>
        <taxon>Bacteria</taxon>
        <taxon>Pseudomonadati</taxon>
        <taxon>Pseudomonadota</taxon>
        <taxon>Gammaproteobacteria</taxon>
        <taxon>Lysobacterales</taxon>
        <taxon>Lysobacteraceae</taxon>
        <taxon>Lysobacter</taxon>
    </lineage>
</organism>
<dbReference type="GO" id="GO:0016757">
    <property type="term" value="F:glycosyltransferase activity"/>
    <property type="evidence" value="ECO:0007669"/>
    <property type="project" value="UniProtKB-KW"/>
</dbReference>
<dbReference type="Gene3D" id="3.90.550.10">
    <property type="entry name" value="Spore Coat Polysaccharide Biosynthesis Protein SpsA, Chain A"/>
    <property type="match status" value="1"/>
</dbReference>
<evidence type="ECO:0000313" key="4">
    <source>
        <dbReference type="EMBL" id="XCO77319.1"/>
    </source>
</evidence>
<dbReference type="Pfam" id="PF13641">
    <property type="entry name" value="Glyco_tranf_2_3"/>
    <property type="match status" value="1"/>
</dbReference>
<keyword evidence="2 4" id="KW-0328">Glycosyltransferase</keyword>
<evidence type="ECO:0000256" key="2">
    <source>
        <dbReference type="ARBA" id="ARBA00022676"/>
    </source>
</evidence>
<dbReference type="RefSeq" id="WP_363800643.1">
    <property type="nucleotide sequence ID" value="NZ_CP159925.1"/>
</dbReference>
<sequence length="314" mass="34188">MSTKAIHNAGHIRVHSILYGNEPERIVQTVAHLDRAADLAIAAGALESVTLVYGDSSGTPVLDDAAIAAIAARSPALRSVQNVFFGRNMGSARGHNTLIEHAQAAVDAGGLPVDAVLIMNPDVMLAPDALIELARPLQNPKAGMVEARQLPIEHPKEYSPATGETGWATTACALIPFRLLRELEGFDADSFFLYCDDVDYSWRTRLAGYSVIYQPSAAVFHDKRLGAGGQWQPTSSEQYYSAEAALMMAHKYSRPEIVERLLKGFGQSEIAHLKRAADTFEARRQAGTLPAPIDKGHKVSVFRGDHYTEHRFSL</sequence>
<evidence type="ECO:0000256" key="1">
    <source>
        <dbReference type="ARBA" id="ARBA00006739"/>
    </source>
</evidence>